<evidence type="ECO:0000313" key="3">
    <source>
        <dbReference type="Proteomes" id="UP001634394"/>
    </source>
</evidence>
<gene>
    <name evidence="2" type="ORF">ACJMK2_009114</name>
</gene>
<feature type="signal peptide" evidence="1">
    <location>
        <begin position="1"/>
        <end position="18"/>
    </location>
</feature>
<sequence>MTLLAVTLLLGIAPLVCGYPIPTGYGPTIYRNGFGGGGFYGLGNWDVGHNGAYWDHPYAEDNYGFDGPYGIMDRHGISDEIWTDVYNGHGPVGNNYVDVSNDMFRNYGRSGPEF</sequence>
<proteinExistence type="predicted"/>
<organism evidence="2 3">
    <name type="scientific">Sinanodonta woodiana</name>
    <name type="common">Chinese pond mussel</name>
    <name type="synonym">Anodonta woodiana</name>
    <dbReference type="NCBI Taxonomy" id="1069815"/>
    <lineage>
        <taxon>Eukaryota</taxon>
        <taxon>Metazoa</taxon>
        <taxon>Spiralia</taxon>
        <taxon>Lophotrochozoa</taxon>
        <taxon>Mollusca</taxon>
        <taxon>Bivalvia</taxon>
        <taxon>Autobranchia</taxon>
        <taxon>Heteroconchia</taxon>
        <taxon>Palaeoheterodonta</taxon>
        <taxon>Unionida</taxon>
        <taxon>Unionoidea</taxon>
        <taxon>Unionidae</taxon>
        <taxon>Unioninae</taxon>
        <taxon>Sinanodonta</taxon>
    </lineage>
</organism>
<keyword evidence="3" id="KW-1185">Reference proteome</keyword>
<accession>A0ABD3VEB6</accession>
<evidence type="ECO:0000313" key="2">
    <source>
        <dbReference type="EMBL" id="KAL3858865.1"/>
    </source>
</evidence>
<dbReference type="AlphaFoldDB" id="A0ABD3VEB6"/>
<feature type="chain" id="PRO_5044747914" evidence="1">
    <location>
        <begin position="19"/>
        <end position="114"/>
    </location>
</feature>
<comment type="caution">
    <text evidence="2">The sequence shown here is derived from an EMBL/GenBank/DDBJ whole genome shotgun (WGS) entry which is preliminary data.</text>
</comment>
<dbReference type="Proteomes" id="UP001634394">
    <property type="component" value="Unassembled WGS sequence"/>
</dbReference>
<keyword evidence="1" id="KW-0732">Signal</keyword>
<evidence type="ECO:0000256" key="1">
    <source>
        <dbReference type="SAM" id="SignalP"/>
    </source>
</evidence>
<name>A0ABD3VEB6_SINWO</name>
<dbReference type="EMBL" id="JBJQND010000012">
    <property type="protein sequence ID" value="KAL3858865.1"/>
    <property type="molecule type" value="Genomic_DNA"/>
</dbReference>
<reference evidence="2 3" key="1">
    <citation type="submission" date="2024-11" db="EMBL/GenBank/DDBJ databases">
        <title>Chromosome-level genome assembly of the freshwater bivalve Anodonta woodiana.</title>
        <authorList>
            <person name="Chen X."/>
        </authorList>
    </citation>
    <scope>NUCLEOTIDE SEQUENCE [LARGE SCALE GENOMIC DNA]</scope>
    <source>
        <strain evidence="2">MN2024</strain>
        <tissue evidence="2">Gills</tissue>
    </source>
</reference>
<feature type="non-terminal residue" evidence="2">
    <location>
        <position position="114"/>
    </location>
</feature>
<protein>
    <submittedName>
        <fullName evidence="2">Uncharacterized protein</fullName>
    </submittedName>
</protein>